<sequence>MEWDLDHLSPRGFWEYLKFRIRSWSLDLSKVKSRRLRERERTLQKSIISLEAKYSLNPTPLLKQQILNEKQQLDNIYEGKIDGIIIRSRARWVESGERNTKYFLNLEKRNSEMKTIKILVDDNGREVYDPEEILSIERKFYEKLYASHRTVHLDTHFTDTLHVEGIDDDLKSSCEGMLTEEECWSAIQRRLRGRYLEVTVCH</sequence>
<dbReference type="Proteomes" id="UP001152320">
    <property type="component" value="Chromosome 6"/>
</dbReference>
<evidence type="ECO:0008006" key="3">
    <source>
        <dbReference type="Google" id="ProtNLM"/>
    </source>
</evidence>
<dbReference type="AlphaFoldDB" id="A0A9Q1C7H5"/>
<protein>
    <recommendedName>
        <fullName evidence="3">Reverse transcriptase</fullName>
    </recommendedName>
</protein>
<evidence type="ECO:0000313" key="1">
    <source>
        <dbReference type="EMBL" id="KAJ8039638.1"/>
    </source>
</evidence>
<gene>
    <name evidence="1" type="ORF">HOLleu_13698</name>
</gene>
<comment type="caution">
    <text evidence="1">The sequence shown here is derived from an EMBL/GenBank/DDBJ whole genome shotgun (WGS) entry which is preliminary data.</text>
</comment>
<name>A0A9Q1C7H5_HOLLE</name>
<reference evidence="1" key="1">
    <citation type="submission" date="2021-10" db="EMBL/GenBank/DDBJ databases">
        <title>Tropical sea cucumber genome reveals ecological adaptation and Cuvierian tubules defense mechanism.</title>
        <authorList>
            <person name="Chen T."/>
        </authorList>
    </citation>
    <scope>NUCLEOTIDE SEQUENCE</scope>
    <source>
        <strain evidence="1">Nanhai2018</strain>
        <tissue evidence="1">Muscle</tissue>
    </source>
</reference>
<dbReference type="EMBL" id="JAIZAY010000006">
    <property type="protein sequence ID" value="KAJ8039638.1"/>
    <property type="molecule type" value="Genomic_DNA"/>
</dbReference>
<dbReference type="OrthoDB" id="416119at2759"/>
<proteinExistence type="predicted"/>
<evidence type="ECO:0000313" key="2">
    <source>
        <dbReference type="Proteomes" id="UP001152320"/>
    </source>
</evidence>
<keyword evidence="2" id="KW-1185">Reference proteome</keyword>
<organism evidence="1 2">
    <name type="scientific">Holothuria leucospilota</name>
    <name type="common">Black long sea cucumber</name>
    <name type="synonym">Mertensiothuria leucospilota</name>
    <dbReference type="NCBI Taxonomy" id="206669"/>
    <lineage>
        <taxon>Eukaryota</taxon>
        <taxon>Metazoa</taxon>
        <taxon>Echinodermata</taxon>
        <taxon>Eleutherozoa</taxon>
        <taxon>Echinozoa</taxon>
        <taxon>Holothuroidea</taxon>
        <taxon>Aspidochirotacea</taxon>
        <taxon>Aspidochirotida</taxon>
        <taxon>Holothuriidae</taxon>
        <taxon>Holothuria</taxon>
    </lineage>
</organism>
<accession>A0A9Q1C7H5</accession>